<dbReference type="GO" id="GO:0005654">
    <property type="term" value="C:nucleoplasm"/>
    <property type="evidence" value="ECO:0007669"/>
    <property type="project" value="TreeGrafter"/>
</dbReference>
<name>A0AAD9JFA0_9ANNE</name>
<dbReference type="AlphaFoldDB" id="A0AAD9JFA0"/>
<dbReference type="EMBL" id="JAODUP010000348">
    <property type="protein sequence ID" value="KAK2151859.1"/>
    <property type="molecule type" value="Genomic_DNA"/>
</dbReference>
<gene>
    <name evidence="8" type="ORF">LSH36_348g01015</name>
</gene>
<comment type="caution">
    <text evidence="8">The sequence shown here is derived from an EMBL/GenBank/DDBJ whole genome shotgun (WGS) entry which is preliminary data.</text>
</comment>
<keyword evidence="6" id="KW-0137">Centromere</keyword>
<feature type="compositionally biased region" description="Basic and acidic residues" evidence="7">
    <location>
        <begin position="391"/>
        <end position="404"/>
    </location>
</feature>
<keyword evidence="4" id="KW-0158">Chromosome</keyword>
<dbReference type="GO" id="GO:0000775">
    <property type="term" value="C:chromosome, centromeric region"/>
    <property type="evidence" value="ECO:0007669"/>
    <property type="project" value="UniProtKB-SubCell"/>
</dbReference>
<evidence type="ECO:0000313" key="9">
    <source>
        <dbReference type="Proteomes" id="UP001208570"/>
    </source>
</evidence>
<evidence type="ECO:0000256" key="4">
    <source>
        <dbReference type="ARBA" id="ARBA00022454"/>
    </source>
</evidence>
<dbReference type="Proteomes" id="UP001208570">
    <property type="component" value="Unassembled WGS sequence"/>
</dbReference>
<comment type="subcellular location">
    <subcellularLocation>
        <location evidence="2">Chromosome</location>
        <location evidence="2">Centromere</location>
    </subcellularLocation>
    <subcellularLocation>
        <location evidence="1">Nucleus</location>
    </subcellularLocation>
</comment>
<reference evidence="8" key="1">
    <citation type="journal article" date="2023" name="Mol. Biol. Evol.">
        <title>Third-Generation Sequencing Reveals the Adaptive Role of the Epigenome in Three Deep-Sea Polychaetes.</title>
        <authorList>
            <person name="Perez M."/>
            <person name="Aroh O."/>
            <person name="Sun Y."/>
            <person name="Lan Y."/>
            <person name="Juniper S.K."/>
            <person name="Young C.R."/>
            <person name="Angers B."/>
            <person name="Qian P.Y."/>
        </authorList>
    </citation>
    <scope>NUCLEOTIDE SEQUENCE</scope>
    <source>
        <strain evidence="8">P08H-3</strain>
    </source>
</reference>
<organism evidence="8 9">
    <name type="scientific">Paralvinella palmiformis</name>
    <dbReference type="NCBI Taxonomy" id="53620"/>
    <lineage>
        <taxon>Eukaryota</taxon>
        <taxon>Metazoa</taxon>
        <taxon>Spiralia</taxon>
        <taxon>Lophotrochozoa</taxon>
        <taxon>Annelida</taxon>
        <taxon>Polychaeta</taxon>
        <taxon>Sedentaria</taxon>
        <taxon>Canalipalpata</taxon>
        <taxon>Terebellida</taxon>
        <taxon>Terebelliformia</taxon>
        <taxon>Alvinellidae</taxon>
        <taxon>Paralvinella</taxon>
    </lineage>
</organism>
<dbReference type="PANTHER" id="PTHR46790:SF1">
    <property type="entry name" value="CENTROMERE PROTEIN N"/>
    <property type="match status" value="1"/>
</dbReference>
<dbReference type="GO" id="GO:0034080">
    <property type="term" value="P:CENP-A containing chromatin assembly"/>
    <property type="evidence" value="ECO:0007669"/>
    <property type="project" value="InterPro"/>
</dbReference>
<keyword evidence="9" id="KW-1185">Reference proteome</keyword>
<keyword evidence="5" id="KW-0539">Nucleus</keyword>
<protein>
    <submittedName>
        <fullName evidence="8">Uncharacterized protein</fullName>
    </submittedName>
</protein>
<dbReference type="Pfam" id="PF05238">
    <property type="entry name" value="CENP-N"/>
    <property type="match status" value="2"/>
</dbReference>
<feature type="region of interest" description="Disordered" evidence="7">
    <location>
        <begin position="389"/>
        <end position="487"/>
    </location>
</feature>
<evidence type="ECO:0000256" key="6">
    <source>
        <dbReference type="ARBA" id="ARBA00023328"/>
    </source>
</evidence>
<evidence type="ECO:0000313" key="8">
    <source>
        <dbReference type="EMBL" id="KAK2151859.1"/>
    </source>
</evidence>
<feature type="compositionally biased region" description="Polar residues" evidence="7">
    <location>
        <begin position="478"/>
        <end position="487"/>
    </location>
</feature>
<dbReference type="PANTHER" id="PTHR46790">
    <property type="entry name" value="CENTROMERE PROTEIN N"/>
    <property type="match status" value="1"/>
</dbReference>
<dbReference type="InterPro" id="IPR052011">
    <property type="entry name" value="CENP-NAC/CAD_complex"/>
</dbReference>
<sequence length="487" mass="55159">MDATLLKSILRRFKIADYPYIIENWKSLSKEFSDVNLKHVKKADFVDMVMKKFKHKSNPALAIAELDILYLQKYSNRKLWKVLTVDVIPEGDSNNLSTVAEFENRLRKEVRSYLNAQVRCIEHQNTYWIRIAVKDAKNDWALPSVVYITHVPNTNYLMVTGLKATHKDYVLQSLVTVLNGHRVVDSHLSGRCLVSLMRLVLNKHSQGASLSFGGSPRPVIEETLPENVYNENHIEKRNRDNFVAENYGLAKLPRLEKIVYKLDTTFKGSSHVPGMAGSDRPFHCQVKFEGPSVLEGLRSLTAAGLAALPMKEHLAQDRNTTHNTDNTDYDKSERDIALPSGVAPNAAFAYYVDMFVVIPMVWTLIGELWQSYKQSKTISKPYSDIPAIDVLDDKKQPRRGDKPSKLKRRRADRRILKNGTTKQKLDGVDNKQKPKSRRKKSDTSREDGQKSGNADAKQTSTSDHKDDDSDTSKRGEINSGSTLKTGD</sequence>
<feature type="compositionally biased region" description="Basic and acidic residues" evidence="7">
    <location>
        <begin position="423"/>
        <end position="432"/>
    </location>
</feature>
<evidence type="ECO:0000256" key="5">
    <source>
        <dbReference type="ARBA" id="ARBA00023242"/>
    </source>
</evidence>
<evidence type="ECO:0000256" key="2">
    <source>
        <dbReference type="ARBA" id="ARBA00004584"/>
    </source>
</evidence>
<proteinExistence type="inferred from homology"/>
<evidence type="ECO:0000256" key="3">
    <source>
        <dbReference type="ARBA" id="ARBA00005566"/>
    </source>
</evidence>
<evidence type="ECO:0000256" key="1">
    <source>
        <dbReference type="ARBA" id="ARBA00004123"/>
    </source>
</evidence>
<dbReference type="GO" id="GO:0007059">
    <property type="term" value="P:chromosome segregation"/>
    <property type="evidence" value="ECO:0007669"/>
    <property type="project" value="InterPro"/>
</dbReference>
<feature type="compositionally biased region" description="Basic and acidic residues" evidence="7">
    <location>
        <begin position="462"/>
        <end position="476"/>
    </location>
</feature>
<dbReference type="InterPro" id="IPR007902">
    <property type="entry name" value="Chl4/mis15/CENP-N"/>
</dbReference>
<evidence type="ECO:0000256" key="7">
    <source>
        <dbReference type="SAM" id="MobiDB-lite"/>
    </source>
</evidence>
<comment type="similarity">
    <text evidence="3">Belongs to the CENP-N/CHL4 family.</text>
</comment>
<accession>A0AAD9JFA0</accession>